<dbReference type="EMBL" id="CM055097">
    <property type="protein sequence ID" value="KAJ7551795.1"/>
    <property type="molecule type" value="Genomic_DNA"/>
</dbReference>
<gene>
    <name evidence="1" type="ORF">O6H91_06G028700</name>
</gene>
<proteinExistence type="predicted"/>
<reference evidence="2" key="1">
    <citation type="journal article" date="2024" name="Proc. Natl. Acad. Sci. U.S.A.">
        <title>Extraordinary preservation of gene collinearity over three hundred million years revealed in homosporous lycophytes.</title>
        <authorList>
            <person name="Li C."/>
            <person name="Wickell D."/>
            <person name="Kuo L.Y."/>
            <person name="Chen X."/>
            <person name="Nie B."/>
            <person name="Liao X."/>
            <person name="Peng D."/>
            <person name="Ji J."/>
            <person name="Jenkins J."/>
            <person name="Williams M."/>
            <person name="Shu S."/>
            <person name="Plott C."/>
            <person name="Barry K."/>
            <person name="Rajasekar S."/>
            <person name="Grimwood J."/>
            <person name="Han X."/>
            <person name="Sun S."/>
            <person name="Hou Z."/>
            <person name="He W."/>
            <person name="Dai G."/>
            <person name="Sun C."/>
            <person name="Schmutz J."/>
            <person name="Leebens-Mack J.H."/>
            <person name="Li F.W."/>
            <person name="Wang L."/>
        </authorList>
    </citation>
    <scope>NUCLEOTIDE SEQUENCE [LARGE SCALE GENOMIC DNA]</scope>
    <source>
        <strain evidence="2">cv. PW_Plant_1</strain>
    </source>
</reference>
<evidence type="ECO:0000313" key="2">
    <source>
        <dbReference type="Proteomes" id="UP001162992"/>
    </source>
</evidence>
<accession>A0ACC2DCD7</accession>
<sequence>MYCSSYYCCRLCLTSNQVQAEKSQPQHNLMIVNMNQSNFFQDIASEFKVHSRLFIHYQSHPMLSFNSNQVRIDKCHFNSIEDPTIDIFPQKFTTMNHLSTNLNLKKRLYCIRNLD</sequence>
<protein>
    <submittedName>
        <fullName evidence="1">Uncharacterized protein</fullName>
    </submittedName>
</protein>
<keyword evidence="2" id="KW-1185">Reference proteome</keyword>
<name>A0ACC2DCD7_DIPCM</name>
<evidence type="ECO:0000313" key="1">
    <source>
        <dbReference type="EMBL" id="KAJ7551795.1"/>
    </source>
</evidence>
<organism evidence="1 2">
    <name type="scientific">Diphasiastrum complanatum</name>
    <name type="common">Issler's clubmoss</name>
    <name type="synonym">Lycopodium complanatum</name>
    <dbReference type="NCBI Taxonomy" id="34168"/>
    <lineage>
        <taxon>Eukaryota</taxon>
        <taxon>Viridiplantae</taxon>
        <taxon>Streptophyta</taxon>
        <taxon>Embryophyta</taxon>
        <taxon>Tracheophyta</taxon>
        <taxon>Lycopodiopsida</taxon>
        <taxon>Lycopodiales</taxon>
        <taxon>Lycopodiaceae</taxon>
        <taxon>Lycopodioideae</taxon>
        <taxon>Diphasiastrum</taxon>
    </lineage>
</organism>
<dbReference type="Proteomes" id="UP001162992">
    <property type="component" value="Chromosome 6"/>
</dbReference>
<comment type="caution">
    <text evidence="1">The sequence shown here is derived from an EMBL/GenBank/DDBJ whole genome shotgun (WGS) entry which is preliminary data.</text>
</comment>